<evidence type="ECO:0008006" key="3">
    <source>
        <dbReference type="Google" id="ProtNLM"/>
    </source>
</evidence>
<dbReference type="SUPFAM" id="SSF50494">
    <property type="entry name" value="Trypsin-like serine proteases"/>
    <property type="match status" value="1"/>
</dbReference>
<accession>A0A0W0YZB4</accession>
<comment type="caution">
    <text evidence="1">The sequence shown here is derived from an EMBL/GenBank/DDBJ whole genome shotgun (WGS) entry which is preliminary data.</text>
</comment>
<reference evidence="1 2" key="1">
    <citation type="submission" date="2015-11" db="EMBL/GenBank/DDBJ databases">
        <title>Genomic analysis of 38 Legionella species identifies large and diverse effector repertoires.</title>
        <authorList>
            <person name="Burstein D."/>
            <person name="Amaro F."/>
            <person name="Zusman T."/>
            <person name="Lifshitz Z."/>
            <person name="Cohen O."/>
            <person name="Gilbert J.A."/>
            <person name="Pupko T."/>
            <person name="Shuman H.A."/>
            <person name="Segal G."/>
        </authorList>
    </citation>
    <scope>NUCLEOTIDE SEQUENCE [LARGE SCALE GENOMIC DNA]</scope>
    <source>
        <strain evidence="1 2">Mt.St.Helens-9</strain>
    </source>
</reference>
<proteinExistence type="predicted"/>
<evidence type="ECO:0000313" key="1">
    <source>
        <dbReference type="EMBL" id="KTD62168.1"/>
    </source>
</evidence>
<organism evidence="1 2">
    <name type="scientific">Legionella spiritensis</name>
    <dbReference type="NCBI Taxonomy" id="452"/>
    <lineage>
        <taxon>Bacteria</taxon>
        <taxon>Pseudomonadati</taxon>
        <taxon>Pseudomonadota</taxon>
        <taxon>Gammaproteobacteria</taxon>
        <taxon>Legionellales</taxon>
        <taxon>Legionellaceae</taxon>
        <taxon>Legionella</taxon>
    </lineage>
</organism>
<protein>
    <recommendedName>
        <fullName evidence="3">Serine protease</fullName>
    </recommendedName>
</protein>
<dbReference type="Proteomes" id="UP000054877">
    <property type="component" value="Unassembled WGS sequence"/>
</dbReference>
<evidence type="ECO:0000313" key="2">
    <source>
        <dbReference type="Proteomes" id="UP000054877"/>
    </source>
</evidence>
<sequence>MYFNDTLLATGTGFTIETPNGHVLITNRHNFTGRNPYTGEVLSSHGGVPNIVEIFHNVRGKLGSWLPIKQNLYNDPEIMQEPLWHEHPKLGEQADVVALTLQLNNSIICYPYSLDEKNKIAISPADIVSVIGFPFGKTAGGFLAIWATGFMASEPNLQYEGMPKFLIDCRSRQGQSGSPVVAHRSGGAVAMEGGDTAIFTNSITNLLGVYSGRINSESDLGVVWKTNVIKEILASI</sequence>
<dbReference type="AlphaFoldDB" id="A0A0W0YZB4"/>
<dbReference type="PATRIC" id="fig|452.5.peg.2223"/>
<gene>
    <name evidence="1" type="ORF">Lspi_2018</name>
</gene>
<dbReference type="Pfam" id="PF13365">
    <property type="entry name" value="Trypsin_2"/>
    <property type="match status" value="1"/>
</dbReference>
<name>A0A0W0YZB4_LEGSP</name>
<keyword evidence="2" id="KW-1185">Reference proteome</keyword>
<dbReference type="STRING" id="452.Lspi_2018"/>
<dbReference type="InterPro" id="IPR009003">
    <property type="entry name" value="Peptidase_S1_PA"/>
</dbReference>
<dbReference type="EMBL" id="LNYX01000030">
    <property type="protein sequence ID" value="KTD62168.1"/>
    <property type="molecule type" value="Genomic_DNA"/>
</dbReference>